<proteinExistence type="predicted"/>
<gene>
    <name evidence="2" type="ORF">KP509_24G052500</name>
</gene>
<dbReference type="EMBL" id="CM035429">
    <property type="protein sequence ID" value="KAH7300239.1"/>
    <property type="molecule type" value="Genomic_DNA"/>
</dbReference>
<dbReference type="EMBL" id="CM035429">
    <property type="protein sequence ID" value="KAH7300237.1"/>
    <property type="molecule type" value="Genomic_DNA"/>
</dbReference>
<keyword evidence="1" id="KW-0472">Membrane</keyword>
<feature type="transmembrane region" description="Helical" evidence="1">
    <location>
        <begin position="293"/>
        <end position="310"/>
    </location>
</feature>
<dbReference type="OrthoDB" id="659599at2759"/>
<dbReference type="EMBL" id="CM035429">
    <property type="protein sequence ID" value="KAH7300238.1"/>
    <property type="molecule type" value="Genomic_DNA"/>
</dbReference>
<dbReference type="Proteomes" id="UP000825935">
    <property type="component" value="Chromosome 24"/>
</dbReference>
<accession>A0A8T2RXP3</accession>
<keyword evidence="1" id="KW-0812">Transmembrane</keyword>
<comment type="caution">
    <text evidence="2">The sequence shown here is derived from an EMBL/GenBank/DDBJ whole genome shotgun (WGS) entry which is preliminary data.</text>
</comment>
<name>A0A8T2RXP3_CERRI</name>
<keyword evidence="1" id="KW-1133">Transmembrane helix</keyword>
<reference evidence="2" key="1">
    <citation type="submission" date="2021-08" db="EMBL/GenBank/DDBJ databases">
        <title>WGS assembly of Ceratopteris richardii.</title>
        <authorList>
            <person name="Marchant D.B."/>
            <person name="Chen G."/>
            <person name="Jenkins J."/>
            <person name="Shu S."/>
            <person name="Leebens-Mack J."/>
            <person name="Grimwood J."/>
            <person name="Schmutz J."/>
            <person name="Soltis P."/>
            <person name="Soltis D."/>
            <person name="Chen Z.-H."/>
        </authorList>
    </citation>
    <scope>NUCLEOTIDE SEQUENCE</scope>
    <source>
        <strain evidence="2">Whitten #5841</strain>
        <tissue evidence="2">Leaf</tissue>
    </source>
</reference>
<dbReference type="PANTHER" id="PTHR33625:SF4">
    <property type="entry name" value="OS08G0179900 PROTEIN"/>
    <property type="match status" value="1"/>
</dbReference>
<evidence type="ECO:0000313" key="3">
    <source>
        <dbReference type="Proteomes" id="UP000825935"/>
    </source>
</evidence>
<protein>
    <submittedName>
        <fullName evidence="2">Uncharacterized protein</fullName>
    </submittedName>
</protein>
<dbReference type="PANTHER" id="PTHR33625">
    <property type="entry name" value="OS08G0179900 PROTEIN"/>
    <property type="match status" value="1"/>
</dbReference>
<organism evidence="2 3">
    <name type="scientific">Ceratopteris richardii</name>
    <name type="common">Triangle waterfern</name>
    <dbReference type="NCBI Taxonomy" id="49495"/>
    <lineage>
        <taxon>Eukaryota</taxon>
        <taxon>Viridiplantae</taxon>
        <taxon>Streptophyta</taxon>
        <taxon>Embryophyta</taxon>
        <taxon>Tracheophyta</taxon>
        <taxon>Polypodiopsida</taxon>
        <taxon>Polypodiidae</taxon>
        <taxon>Polypodiales</taxon>
        <taxon>Pteridineae</taxon>
        <taxon>Pteridaceae</taxon>
        <taxon>Parkerioideae</taxon>
        <taxon>Ceratopteris</taxon>
    </lineage>
</organism>
<dbReference type="AlphaFoldDB" id="A0A8T2RXP3"/>
<dbReference type="EMBL" id="CM035429">
    <property type="protein sequence ID" value="KAH7300240.1"/>
    <property type="molecule type" value="Genomic_DNA"/>
</dbReference>
<sequence length="317" mass="34841">MGGGTVFRGVVARLMGAAAASAAVTQRTEAFCHVQPPPSDFSKDQDDIFPMLMQSQEDIFEIEDDIEEFTSQSILQFEQQGSTPEKTERSSEPGLRQAIFSTLPTEEEVEEATNELHAALNISFVTEVLDPQESLSDSVVDFPSHEDVVDATPTPSYEREMVTSSHSLTQVGKFAVEAFQLIQTNSRVQDAVKSLARDPAVWNAVMSNEKVLELTQDEVGVIEDSDLELIDEDASATTLALKLCGFVANSTKAYYKAYYNYLTGMFLSVLQNMFGSMEKTLLAKGTSSTKDKTVASCMMLAVAVVIVVVVRRSFRMH</sequence>
<keyword evidence="3" id="KW-1185">Reference proteome</keyword>
<evidence type="ECO:0000313" key="2">
    <source>
        <dbReference type="EMBL" id="KAH7300238.1"/>
    </source>
</evidence>
<evidence type="ECO:0000256" key="1">
    <source>
        <dbReference type="SAM" id="Phobius"/>
    </source>
</evidence>